<evidence type="ECO:0000313" key="5">
    <source>
        <dbReference type="EMBL" id="AGL84045.1"/>
    </source>
</evidence>
<dbReference type="HOGENOM" id="CLU_144805_3_0_6"/>
<accession>A0A2C9EK93</accession>
<dbReference type="InterPro" id="IPR010985">
    <property type="entry name" value="Ribbon_hlx_hlx"/>
</dbReference>
<name>A0A2C9EK93_PSEPH</name>
<gene>
    <name evidence="5" type="ORF">PFLCHA0_c22740</name>
</gene>
<evidence type="ECO:0000256" key="1">
    <source>
        <dbReference type="ARBA" id="ARBA00008580"/>
    </source>
</evidence>
<evidence type="ECO:0000256" key="2">
    <source>
        <dbReference type="ARBA" id="ARBA00017940"/>
    </source>
</evidence>
<dbReference type="eggNOG" id="COG3609">
    <property type="taxonomic scope" value="Bacteria"/>
</dbReference>
<comment type="similarity">
    <text evidence="1">Belongs to the ParD antitoxin family.</text>
</comment>
<dbReference type="SUPFAM" id="SSF47598">
    <property type="entry name" value="Ribbon-helix-helix"/>
    <property type="match status" value="1"/>
</dbReference>
<dbReference type="AlphaFoldDB" id="A0A2C9EK93"/>
<dbReference type="Proteomes" id="UP000013940">
    <property type="component" value="Chromosome"/>
</dbReference>
<comment type="function">
    <text evidence="4">Antitoxin component of a type II toxin-antitoxin (TA) system. Neutralizes the effect of toxin ParE.</text>
</comment>
<dbReference type="Gene3D" id="6.10.10.120">
    <property type="entry name" value="Antitoxin ParD1-like"/>
    <property type="match status" value="1"/>
</dbReference>
<dbReference type="InterPro" id="IPR022789">
    <property type="entry name" value="ParD"/>
</dbReference>
<reference evidence="6" key="1">
    <citation type="journal article" date="2014" name="Genome Announc.">
        <title>Full-genome sequence of the plant growth-promoting bacterium Pseudomonas protegens CHA0.</title>
        <authorList>
            <person name="Jousset A."/>
            <person name="Schuldes J."/>
            <person name="Keel C."/>
            <person name="Maurhofer M."/>
            <person name="Daniel R."/>
            <person name="Scheu S."/>
            <person name="Thuermer A."/>
        </authorList>
    </citation>
    <scope>NUCLEOTIDE SEQUENCE [LARGE SCALE GENOMIC DNA]</scope>
    <source>
        <strain evidence="6">DSM 19095 / LMG 27888 / CFBP 6595 / CHA0</strain>
    </source>
</reference>
<evidence type="ECO:0000256" key="3">
    <source>
        <dbReference type="ARBA" id="ARBA00022649"/>
    </source>
</evidence>
<dbReference type="KEGG" id="pprc:PFLCHA0_c22740"/>
<dbReference type="InterPro" id="IPR038296">
    <property type="entry name" value="ParD_sf"/>
</dbReference>
<protein>
    <recommendedName>
        <fullName evidence="2">Antitoxin ParD</fullName>
    </recommendedName>
</protein>
<dbReference type="PANTHER" id="PTHR36582">
    <property type="entry name" value="ANTITOXIN PARD"/>
    <property type="match status" value="1"/>
</dbReference>
<keyword evidence="3" id="KW-1277">Toxin-antitoxin system</keyword>
<sequence length="90" mass="10000">MVWQILSKADKAMSTMNISLPDALKSFVDDQVSQRGYSTSSEYVCELIRKDQDRQHLRGLLLAGAQSAPGTAVQGDYFESLRARVHKARG</sequence>
<evidence type="ECO:0000313" key="6">
    <source>
        <dbReference type="Proteomes" id="UP000013940"/>
    </source>
</evidence>
<organism evidence="5 6">
    <name type="scientific">Pseudomonas protegens (strain DSM 19095 / LMG 27888 / CFBP 6595 / CHA0)</name>
    <dbReference type="NCBI Taxonomy" id="1124983"/>
    <lineage>
        <taxon>Bacteria</taxon>
        <taxon>Pseudomonadati</taxon>
        <taxon>Pseudomonadota</taxon>
        <taxon>Gammaproteobacteria</taxon>
        <taxon>Pseudomonadales</taxon>
        <taxon>Pseudomonadaceae</taxon>
        <taxon>Pseudomonas</taxon>
    </lineage>
</organism>
<dbReference type="CDD" id="cd22231">
    <property type="entry name" value="RHH_NikR_HicB-like"/>
    <property type="match status" value="1"/>
</dbReference>
<dbReference type="GO" id="GO:0006355">
    <property type="term" value="P:regulation of DNA-templated transcription"/>
    <property type="evidence" value="ECO:0007669"/>
    <property type="project" value="InterPro"/>
</dbReference>
<dbReference type="PANTHER" id="PTHR36582:SF2">
    <property type="entry name" value="ANTITOXIN PARD"/>
    <property type="match status" value="1"/>
</dbReference>
<evidence type="ECO:0000256" key="4">
    <source>
        <dbReference type="ARBA" id="ARBA00037106"/>
    </source>
</evidence>
<dbReference type="EMBL" id="CP003190">
    <property type="protein sequence ID" value="AGL84045.1"/>
    <property type="molecule type" value="Genomic_DNA"/>
</dbReference>
<proteinExistence type="inferred from homology"/>